<dbReference type="PROSITE" id="PS51186">
    <property type="entry name" value="GNAT"/>
    <property type="match status" value="1"/>
</dbReference>
<name>A0A0H4X854_9BACT</name>
<feature type="region of interest" description="Disordered" evidence="3">
    <location>
        <begin position="144"/>
        <end position="163"/>
    </location>
</feature>
<keyword evidence="6" id="KW-1185">Reference proteome</keyword>
<dbReference type="InterPro" id="IPR000182">
    <property type="entry name" value="GNAT_dom"/>
</dbReference>
<evidence type="ECO:0000256" key="3">
    <source>
        <dbReference type="SAM" id="MobiDB-lite"/>
    </source>
</evidence>
<dbReference type="CDD" id="cd04301">
    <property type="entry name" value="NAT_SF"/>
    <property type="match status" value="1"/>
</dbReference>
<dbReference type="GO" id="GO:0016747">
    <property type="term" value="F:acyltransferase activity, transferring groups other than amino-acyl groups"/>
    <property type="evidence" value="ECO:0007669"/>
    <property type="project" value="InterPro"/>
</dbReference>
<evidence type="ECO:0000259" key="4">
    <source>
        <dbReference type="PROSITE" id="PS51186"/>
    </source>
</evidence>
<reference evidence="5 6" key="1">
    <citation type="journal article" date="2016" name="PLoS ONE">
        <title>Complete Genome Sequence and Comparative Genomics of a Novel Myxobacterium Myxococcus hansupus.</title>
        <authorList>
            <person name="Sharma G."/>
            <person name="Narwani T."/>
            <person name="Subramanian S."/>
        </authorList>
    </citation>
    <scope>NUCLEOTIDE SEQUENCE [LARGE SCALE GENOMIC DNA]</scope>
    <source>
        <strain evidence="6">mixupus</strain>
    </source>
</reference>
<evidence type="ECO:0000313" key="6">
    <source>
        <dbReference type="Proteomes" id="UP000009026"/>
    </source>
</evidence>
<dbReference type="InterPro" id="IPR050680">
    <property type="entry name" value="YpeA/RimI_acetyltransf"/>
</dbReference>
<accession>A0A0H4X854</accession>
<dbReference type="InterPro" id="IPR016181">
    <property type="entry name" value="Acyl_CoA_acyltransferase"/>
</dbReference>
<feature type="domain" description="N-acetyltransferase" evidence="4">
    <location>
        <begin position="3"/>
        <end position="160"/>
    </location>
</feature>
<organism evidence="5 6">
    <name type="scientific">Pseudomyxococcus hansupus</name>
    <dbReference type="NCBI Taxonomy" id="1297742"/>
    <lineage>
        <taxon>Bacteria</taxon>
        <taxon>Pseudomonadati</taxon>
        <taxon>Myxococcota</taxon>
        <taxon>Myxococcia</taxon>
        <taxon>Myxococcales</taxon>
        <taxon>Cystobacterineae</taxon>
        <taxon>Myxococcaceae</taxon>
        <taxon>Pseudomyxococcus</taxon>
    </lineage>
</organism>
<dbReference type="STRING" id="1297742.A176_006672"/>
<protein>
    <submittedName>
        <fullName evidence="5">Acetyltransferase, GNAT family</fullName>
    </submittedName>
</protein>
<dbReference type="PATRIC" id="fig|1297742.4.peg.6769"/>
<dbReference type="KEGG" id="mym:A176_006672"/>
<dbReference type="Pfam" id="PF13508">
    <property type="entry name" value="Acetyltransf_7"/>
    <property type="match status" value="1"/>
</dbReference>
<dbReference type="EMBL" id="CP012109">
    <property type="protein sequence ID" value="AKQ69760.1"/>
    <property type="molecule type" value="Genomic_DNA"/>
</dbReference>
<evidence type="ECO:0000313" key="5">
    <source>
        <dbReference type="EMBL" id="AKQ69760.1"/>
    </source>
</evidence>
<gene>
    <name evidence="5" type="ORF">A176_006672</name>
</gene>
<evidence type="ECO:0000256" key="1">
    <source>
        <dbReference type="ARBA" id="ARBA00022679"/>
    </source>
</evidence>
<keyword evidence="2" id="KW-0012">Acyltransferase</keyword>
<sequence>MSIDLRAATASDEPFLFALYVSTREHELAAWGWAPAQRDAFLRMQWMAQSHDWAARYPGADHQVVCRDGQPVGRLLVARTTPEWRVVDIALLPQHQGGGVGTRLLTHVRDEAAKAGAPLRLQVLRTNPARRLYERLGFEADAAPSPEAADPYVSMTWRPAPRP</sequence>
<dbReference type="Proteomes" id="UP000009026">
    <property type="component" value="Chromosome"/>
</dbReference>
<dbReference type="SUPFAM" id="SSF55729">
    <property type="entry name" value="Acyl-CoA N-acyltransferases (Nat)"/>
    <property type="match status" value="1"/>
</dbReference>
<dbReference type="eggNOG" id="COG0456">
    <property type="taxonomic scope" value="Bacteria"/>
</dbReference>
<dbReference type="AlphaFoldDB" id="A0A0H4X854"/>
<evidence type="ECO:0000256" key="2">
    <source>
        <dbReference type="ARBA" id="ARBA00023315"/>
    </source>
</evidence>
<dbReference type="PANTHER" id="PTHR43420:SF12">
    <property type="entry name" value="N-ACETYLTRANSFERASE DOMAIN-CONTAINING PROTEIN"/>
    <property type="match status" value="1"/>
</dbReference>
<proteinExistence type="predicted"/>
<dbReference type="Gene3D" id="3.40.630.30">
    <property type="match status" value="1"/>
</dbReference>
<keyword evidence="1 5" id="KW-0808">Transferase</keyword>
<dbReference type="PANTHER" id="PTHR43420">
    <property type="entry name" value="ACETYLTRANSFERASE"/>
    <property type="match status" value="1"/>
</dbReference>